<dbReference type="SUPFAM" id="SSF82199">
    <property type="entry name" value="SET domain"/>
    <property type="match status" value="1"/>
</dbReference>
<sequence>MDQLPGQGFGSHPSAESLVTWFTQNGGQLSPDVQVVFSDSRGFHMRAARPLSSTVVASCPLGLTLSSLNLDPNEKEVLYVESPLQQCRGKIPDHILTYLLLIEQRKQGKKSPWHAYISCLPGPESMTTPLWFDESDVAFLTGTSLAPATKERKVELQHQWENAVAVMKDLGIPLADEIDLESLLWAATIFTSRAFISTHILPERETIPILFPVVDILNHSVSAKVEWDFQPHRSFTLKCLEGESFQAGQELFNNYAPKQNDELLLGYGFCLEDNPIEQFALKLAFQPQLQQYAQQLGLLNPRNVPFGMSKDFLDTDPNKEQHFLRAKGHPFGRYDNHVPFFRGVPPYIVHFFFIQTIITSELDVNTINVARPGAGITLQVLVLLHQALEQRCSTLPLHIQQEPQNQKQKYAEIYRDSQARIIHSVREELKAAIAKLRASDSELPARLLHSLPDMLKTFGADLPAPAKVFSSALDRQHSIQGSHNEGLQWTMLLTVLVSLMLTTQDTTNINTFALMRSLCSKHTLPALEDGIEDVDTYTFIDENLGDFVHLPSADANVAPTDALDDLGMTFVNQSANDTTPVFINGRTENLGARIIMWAMMVVEKDVVPVFEDGQVKRCLYARAQTAEGGQSDQTWMHEDVVV</sequence>
<organism evidence="1 2">
    <name type="scientific">Alternaria panax</name>
    <dbReference type="NCBI Taxonomy" id="48097"/>
    <lineage>
        <taxon>Eukaryota</taxon>
        <taxon>Fungi</taxon>
        <taxon>Dikarya</taxon>
        <taxon>Ascomycota</taxon>
        <taxon>Pezizomycotina</taxon>
        <taxon>Dothideomycetes</taxon>
        <taxon>Pleosporomycetidae</taxon>
        <taxon>Pleosporales</taxon>
        <taxon>Pleosporineae</taxon>
        <taxon>Pleosporaceae</taxon>
        <taxon>Alternaria</taxon>
        <taxon>Alternaria sect. Panax</taxon>
    </lineage>
</organism>
<protein>
    <recommendedName>
        <fullName evidence="3">SET domain-containing protein</fullName>
    </recommendedName>
</protein>
<name>A0AAD4I9K9_9PLEO</name>
<comment type="caution">
    <text evidence="1">The sequence shown here is derived from an EMBL/GenBank/DDBJ whole genome shotgun (WGS) entry which is preliminary data.</text>
</comment>
<dbReference type="InterPro" id="IPR044432">
    <property type="entry name" value="Set10/Efm1_SET"/>
</dbReference>
<keyword evidence="2" id="KW-1185">Reference proteome</keyword>
<dbReference type="EMBL" id="JAANER010000005">
    <property type="protein sequence ID" value="KAG9189044.1"/>
    <property type="molecule type" value="Genomic_DNA"/>
</dbReference>
<dbReference type="InterPro" id="IPR046341">
    <property type="entry name" value="SET_dom_sf"/>
</dbReference>
<proteinExistence type="predicted"/>
<dbReference type="PANTHER" id="PTHR13271">
    <property type="entry name" value="UNCHARACTERIZED PUTATIVE METHYLTRANSFERASE"/>
    <property type="match status" value="1"/>
</dbReference>
<dbReference type="InterPro" id="IPR050600">
    <property type="entry name" value="SETD3_SETD6_MTase"/>
</dbReference>
<dbReference type="Gene3D" id="3.90.1410.10">
    <property type="entry name" value="set domain protein methyltransferase, domain 1"/>
    <property type="match status" value="1"/>
</dbReference>
<accession>A0AAD4I9K9</accession>
<dbReference type="CDD" id="cd19180">
    <property type="entry name" value="SET_SpSET10-like"/>
    <property type="match status" value="1"/>
</dbReference>
<gene>
    <name evidence="1" type="ORF">G6011_05912</name>
</gene>
<evidence type="ECO:0000313" key="1">
    <source>
        <dbReference type="EMBL" id="KAG9189044.1"/>
    </source>
</evidence>
<dbReference type="Proteomes" id="UP001199106">
    <property type="component" value="Unassembled WGS sequence"/>
</dbReference>
<dbReference type="PANTHER" id="PTHR13271:SF137">
    <property type="entry name" value="SET DOMAIN-CONTAINING PROTEIN"/>
    <property type="match status" value="1"/>
</dbReference>
<reference evidence="1" key="1">
    <citation type="submission" date="2021-07" db="EMBL/GenBank/DDBJ databases">
        <title>Genome Resource of American Ginseng Black Spot Pathogen Alternaria panax.</title>
        <authorList>
            <person name="Qiu C."/>
            <person name="Wang W."/>
            <person name="Liu Z."/>
        </authorList>
    </citation>
    <scope>NUCLEOTIDE SEQUENCE</scope>
    <source>
        <strain evidence="1">BNCC115425</strain>
    </source>
</reference>
<evidence type="ECO:0008006" key="3">
    <source>
        <dbReference type="Google" id="ProtNLM"/>
    </source>
</evidence>
<dbReference type="GO" id="GO:0016279">
    <property type="term" value="F:protein-lysine N-methyltransferase activity"/>
    <property type="evidence" value="ECO:0007669"/>
    <property type="project" value="InterPro"/>
</dbReference>
<evidence type="ECO:0000313" key="2">
    <source>
        <dbReference type="Proteomes" id="UP001199106"/>
    </source>
</evidence>
<dbReference type="AlphaFoldDB" id="A0AAD4I9K9"/>